<keyword evidence="8" id="KW-1185">Reference proteome</keyword>
<dbReference type="CDD" id="cd00487">
    <property type="entry name" value="Pep_deformylase"/>
    <property type="match status" value="1"/>
</dbReference>
<evidence type="ECO:0000256" key="4">
    <source>
        <dbReference type="ARBA" id="ARBA00022917"/>
    </source>
</evidence>
<dbReference type="NCBIfam" id="NF001159">
    <property type="entry name" value="PRK00150.1-3"/>
    <property type="match status" value="1"/>
</dbReference>
<dbReference type="Gene3D" id="3.90.45.10">
    <property type="entry name" value="Peptide deformylase"/>
    <property type="match status" value="1"/>
</dbReference>
<evidence type="ECO:0000256" key="2">
    <source>
        <dbReference type="ARBA" id="ARBA00022723"/>
    </source>
</evidence>
<dbReference type="SUPFAM" id="SSF56420">
    <property type="entry name" value="Peptide deformylase"/>
    <property type="match status" value="1"/>
</dbReference>
<feature type="binding site" evidence="6">
    <location>
        <position position="138"/>
    </location>
    <ligand>
        <name>Fe cation</name>
        <dbReference type="ChEBI" id="CHEBI:24875"/>
    </ligand>
</feature>
<organism evidence="7 8">
    <name type="scientific">Parasedimentitalea marina</name>
    <dbReference type="NCBI Taxonomy" id="2483033"/>
    <lineage>
        <taxon>Bacteria</taxon>
        <taxon>Pseudomonadati</taxon>
        <taxon>Pseudomonadota</taxon>
        <taxon>Alphaproteobacteria</taxon>
        <taxon>Rhodobacterales</taxon>
        <taxon>Paracoccaceae</taxon>
        <taxon>Parasedimentitalea</taxon>
    </lineage>
</organism>
<evidence type="ECO:0000256" key="3">
    <source>
        <dbReference type="ARBA" id="ARBA00022801"/>
    </source>
</evidence>
<dbReference type="EC" id="3.5.1.88" evidence="6"/>
<dbReference type="PRINTS" id="PR01576">
    <property type="entry name" value="PDEFORMYLASE"/>
</dbReference>
<reference evidence="7 8" key="1">
    <citation type="submission" date="2018-10" db="EMBL/GenBank/DDBJ databases">
        <title>Parasedimentitalea marina sp. nov., a psychrophilic bacterium isolated from deep seawater of the New Britain Trench.</title>
        <authorList>
            <person name="Cao J."/>
        </authorList>
    </citation>
    <scope>NUCLEOTIDE SEQUENCE [LARGE SCALE GENOMIC DNA]</scope>
    <source>
        <strain evidence="7 8">W43</strain>
    </source>
</reference>
<accession>A0A3T0MXY0</accession>
<dbReference type="GO" id="GO:0042586">
    <property type="term" value="F:peptide deformylase activity"/>
    <property type="evidence" value="ECO:0007669"/>
    <property type="project" value="UniProtKB-UniRule"/>
</dbReference>
<dbReference type="GO" id="GO:0046872">
    <property type="term" value="F:metal ion binding"/>
    <property type="evidence" value="ECO:0007669"/>
    <property type="project" value="UniProtKB-KW"/>
</dbReference>
<keyword evidence="3 6" id="KW-0378">Hydrolase</keyword>
<evidence type="ECO:0000256" key="6">
    <source>
        <dbReference type="HAMAP-Rule" id="MF_00163"/>
    </source>
</evidence>
<evidence type="ECO:0000313" key="8">
    <source>
        <dbReference type="Proteomes" id="UP000283063"/>
    </source>
</evidence>
<dbReference type="NCBIfam" id="TIGR00079">
    <property type="entry name" value="pept_deformyl"/>
    <property type="match status" value="1"/>
</dbReference>
<sequence>MSKLTILTWPDARLSQRCAPVGAEPLDDLIADMFETMYAAEGRGLAAPQVGVMKGLFVMDCTWKEGPKSPMVMINPTIMAAERSPAEMQEGCLSIPGVLVSVARPKAVTVQWTAAEGDIHMADFDGFEARCIQHEFDHLNGTVTFDHLSGAERANAEAEFLEINT</sequence>
<feature type="binding site" evidence="6">
    <location>
        <position position="92"/>
    </location>
    <ligand>
        <name>Fe cation</name>
        <dbReference type="ChEBI" id="CHEBI:24875"/>
    </ligand>
</feature>
<dbReference type="GO" id="GO:0006412">
    <property type="term" value="P:translation"/>
    <property type="evidence" value="ECO:0007669"/>
    <property type="project" value="UniProtKB-UniRule"/>
</dbReference>
<dbReference type="KEGG" id="sedi:EBB79_00985"/>
<protein>
    <recommendedName>
        <fullName evidence="6">Peptide deformylase</fullName>
        <shortName evidence="6">PDF</shortName>
        <ecNumber evidence="6">3.5.1.88</ecNumber>
    </recommendedName>
    <alternativeName>
        <fullName evidence="6">Polypeptide deformylase</fullName>
    </alternativeName>
</protein>
<dbReference type="AlphaFoldDB" id="A0A3T0MXY0"/>
<keyword evidence="5 6" id="KW-0408">Iron</keyword>
<dbReference type="Proteomes" id="UP000283063">
    <property type="component" value="Chromosome"/>
</dbReference>
<name>A0A3T0MXY0_9RHOB</name>
<dbReference type="RefSeq" id="WP_127747049.1">
    <property type="nucleotide sequence ID" value="NZ_CP033219.1"/>
</dbReference>
<comment type="catalytic activity">
    <reaction evidence="6">
        <text>N-terminal N-formyl-L-methionyl-[peptide] + H2O = N-terminal L-methionyl-[peptide] + formate</text>
        <dbReference type="Rhea" id="RHEA:24420"/>
        <dbReference type="Rhea" id="RHEA-COMP:10639"/>
        <dbReference type="Rhea" id="RHEA-COMP:10640"/>
        <dbReference type="ChEBI" id="CHEBI:15377"/>
        <dbReference type="ChEBI" id="CHEBI:15740"/>
        <dbReference type="ChEBI" id="CHEBI:49298"/>
        <dbReference type="ChEBI" id="CHEBI:64731"/>
        <dbReference type="EC" id="3.5.1.88"/>
    </reaction>
</comment>
<keyword evidence="4 6" id="KW-0648">Protein biosynthesis</keyword>
<dbReference type="Pfam" id="PF01327">
    <property type="entry name" value="Pep_deformylase"/>
    <property type="match status" value="1"/>
</dbReference>
<dbReference type="EMBL" id="CP033219">
    <property type="protein sequence ID" value="AZV76610.1"/>
    <property type="molecule type" value="Genomic_DNA"/>
</dbReference>
<keyword evidence="2 6" id="KW-0479">Metal-binding</keyword>
<proteinExistence type="inferred from homology"/>
<dbReference type="PIRSF" id="PIRSF004749">
    <property type="entry name" value="Pep_def"/>
    <property type="match status" value="1"/>
</dbReference>
<evidence type="ECO:0000313" key="7">
    <source>
        <dbReference type="EMBL" id="AZV76610.1"/>
    </source>
</evidence>
<evidence type="ECO:0000256" key="5">
    <source>
        <dbReference type="ARBA" id="ARBA00023004"/>
    </source>
</evidence>
<dbReference type="PANTHER" id="PTHR10458:SF21">
    <property type="entry name" value="PEPTIDE DEFORMYLASE"/>
    <property type="match status" value="1"/>
</dbReference>
<comment type="function">
    <text evidence="6">Removes the formyl group from the N-terminal Met of newly synthesized proteins. Requires at least a dipeptide for an efficient rate of reaction. N-terminal L-methionine is a prerequisite for activity but the enzyme has broad specificity at other positions.</text>
</comment>
<dbReference type="InterPro" id="IPR036821">
    <property type="entry name" value="Peptide_deformylase_sf"/>
</dbReference>
<evidence type="ECO:0000256" key="1">
    <source>
        <dbReference type="ARBA" id="ARBA00010759"/>
    </source>
</evidence>
<dbReference type="HAMAP" id="MF_00163">
    <property type="entry name" value="Pep_deformylase"/>
    <property type="match status" value="1"/>
</dbReference>
<dbReference type="PANTHER" id="PTHR10458">
    <property type="entry name" value="PEPTIDE DEFORMYLASE"/>
    <property type="match status" value="1"/>
</dbReference>
<comment type="cofactor">
    <cofactor evidence="6">
        <name>Fe(2+)</name>
        <dbReference type="ChEBI" id="CHEBI:29033"/>
    </cofactor>
    <text evidence="6">Binds 1 Fe(2+) ion.</text>
</comment>
<dbReference type="InterPro" id="IPR023635">
    <property type="entry name" value="Peptide_deformylase"/>
</dbReference>
<gene>
    <name evidence="6 7" type="primary">def</name>
    <name evidence="7" type="ORF">EBB79_00985</name>
</gene>
<comment type="similarity">
    <text evidence="1 6">Belongs to the polypeptide deformylase family.</text>
</comment>
<dbReference type="OrthoDB" id="9804313at2"/>
<feature type="binding site" evidence="6">
    <location>
        <position position="134"/>
    </location>
    <ligand>
        <name>Fe cation</name>
        <dbReference type="ChEBI" id="CHEBI:24875"/>
    </ligand>
</feature>
<feature type="active site" evidence="6">
    <location>
        <position position="135"/>
    </location>
</feature>